<dbReference type="AlphaFoldDB" id="A0A2V2BKZ9"/>
<sequence length="79" mass="8454">MQLVNELPCPAAKKACLYSLINLNKINDFSARVWRGLVTGRVLLREGKTERGDNATTTPPGDGRATNSPNASGCTGMYA</sequence>
<proteinExistence type="predicted"/>
<accession>A0A2V2BKZ9</accession>
<reference evidence="2 3" key="1">
    <citation type="submission" date="2018-05" db="EMBL/GenBank/DDBJ databases">
        <title>Genomic Encyclopedia of Type Strains, Phase IV (KMG-V): Genome sequencing to study the core and pangenomes of soil and plant-associated prokaryotes.</title>
        <authorList>
            <person name="Whitman W."/>
        </authorList>
    </citation>
    <scope>NUCLEOTIDE SEQUENCE [LARGE SCALE GENOMIC DNA]</scope>
    <source>
        <strain evidence="2 3">PNA 200-10</strain>
    </source>
</reference>
<evidence type="ECO:0000256" key="1">
    <source>
        <dbReference type="SAM" id="MobiDB-lite"/>
    </source>
</evidence>
<dbReference type="Proteomes" id="UP000245981">
    <property type="component" value="Unassembled WGS sequence"/>
</dbReference>
<evidence type="ECO:0000313" key="3">
    <source>
        <dbReference type="Proteomes" id="UP000245981"/>
    </source>
</evidence>
<name>A0A2V2BKZ9_9GAMM</name>
<organism evidence="2 3">
    <name type="scientific">Pantoea allii</name>
    <dbReference type="NCBI Taxonomy" id="574096"/>
    <lineage>
        <taxon>Bacteria</taxon>
        <taxon>Pseudomonadati</taxon>
        <taxon>Pseudomonadota</taxon>
        <taxon>Gammaproteobacteria</taxon>
        <taxon>Enterobacterales</taxon>
        <taxon>Erwiniaceae</taxon>
        <taxon>Pantoea</taxon>
    </lineage>
</organism>
<dbReference type="EMBL" id="QGHF01000002">
    <property type="protein sequence ID" value="PWK99515.1"/>
    <property type="molecule type" value="Genomic_DNA"/>
</dbReference>
<comment type="caution">
    <text evidence="2">The sequence shown here is derived from an EMBL/GenBank/DDBJ whole genome shotgun (WGS) entry which is preliminary data.</text>
</comment>
<feature type="region of interest" description="Disordered" evidence="1">
    <location>
        <begin position="45"/>
        <end position="79"/>
    </location>
</feature>
<protein>
    <submittedName>
        <fullName evidence="2">Uncharacterized protein</fullName>
    </submittedName>
</protein>
<gene>
    <name evidence="2" type="ORF">C7431_102328</name>
</gene>
<feature type="compositionally biased region" description="Polar residues" evidence="1">
    <location>
        <begin position="54"/>
        <end position="73"/>
    </location>
</feature>
<evidence type="ECO:0000313" key="2">
    <source>
        <dbReference type="EMBL" id="PWK99515.1"/>
    </source>
</evidence>